<dbReference type="PANTHER" id="PTHR43227">
    <property type="entry name" value="BLL4140 PROTEIN"/>
    <property type="match status" value="1"/>
</dbReference>
<feature type="transmembrane region" description="Helical" evidence="7">
    <location>
        <begin position="219"/>
        <end position="242"/>
    </location>
</feature>
<dbReference type="InterPro" id="IPR035906">
    <property type="entry name" value="MetI-like_sf"/>
</dbReference>
<proteinExistence type="inferred from homology"/>
<evidence type="ECO:0000256" key="1">
    <source>
        <dbReference type="ARBA" id="ARBA00004651"/>
    </source>
</evidence>
<accession>A0A0L6JQQ5</accession>
<dbReference type="SUPFAM" id="SSF161098">
    <property type="entry name" value="MetI-like"/>
    <property type="match status" value="1"/>
</dbReference>
<reference evidence="10" key="1">
    <citation type="submission" date="2015-07" db="EMBL/GenBank/DDBJ databases">
        <title>Near-Complete Genome Sequence of the Cellulolytic Bacterium Bacteroides (Pseudobacteroides) cellulosolvens ATCC 35603.</title>
        <authorList>
            <person name="Dassa B."/>
            <person name="Utturkar S.M."/>
            <person name="Klingeman D.M."/>
            <person name="Hurt R.A."/>
            <person name="Keller M."/>
            <person name="Xu J."/>
            <person name="Reddy Y.H.K."/>
            <person name="Borovok I."/>
            <person name="Grinberg I.R."/>
            <person name="Lamed R."/>
            <person name="Zhivin O."/>
            <person name="Bayer E.A."/>
            <person name="Brown S.D."/>
        </authorList>
    </citation>
    <scope>NUCLEOTIDE SEQUENCE [LARGE SCALE GENOMIC DNA]</scope>
    <source>
        <strain evidence="10">DSM 2933</strain>
    </source>
</reference>
<dbReference type="AlphaFoldDB" id="A0A0L6JQQ5"/>
<keyword evidence="3" id="KW-1003">Cell membrane</keyword>
<dbReference type="CDD" id="cd06261">
    <property type="entry name" value="TM_PBP2"/>
    <property type="match status" value="1"/>
</dbReference>
<dbReference type="Proteomes" id="UP000036923">
    <property type="component" value="Unassembled WGS sequence"/>
</dbReference>
<keyword evidence="6 7" id="KW-0472">Membrane</keyword>
<organism evidence="9 10">
    <name type="scientific">Pseudobacteroides cellulosolvens ATCC 35603 = DSM 2933</name>
    <dbReference type="NCBI Taxonomy" id="398512"/>
    <lineage>
        <taxon>Bacteria</taxon>
        <taxon>Bacillati</taxon>
        <taxon>Bacillota</taxon>
        <taxon>Clostridia</taxon>
        <taxon>Eubacteriales</taxon>
        <taxon>Oscillospiraceae</taxon>
        <taxon>Pseudobacteroides</taxon>
    </lineage>
</organism>
<dbReference type="InterPro" id="IPR050809">
    <property type="entry name" value="UgpAE/MalFG_permease"/>
</dbReference>
<feature type="transmembrane region" description="Helical" evidence="7">
    <location>
        <begin position="135"/>
        <end position="156"/>
    </location>
</feature>
<dbReference type="Gene3D" id="1.10.3720.10">
    <property type="entry name" value="MetI-like"/>
    <property type="match status" value="1"/>
</dbReference>
<dbReference type="EMBL" id="LGTC01000001">
    <property type="protein sequence ID" value="KNY28025.1"/>
    <property type="molecule type" value="Genomic_DNA"/>
</dbReference>
<dbReference type="PROSITE" id="PS50928">
    <property type="entry name" value="ABC_TM1"/>
    <property type="match status" value="1"/>
</dbReference>
<comment type="subcellular location">
    <subcellularLocation>
        <location evidence="1 7">Cell membrane</location>
        <topology evidence="1 7">Multi-pass membrane protein</topology>
    </subcellularLocation>
</comment>
<evidence type="ECO:0000313" key="10">
    <source>
        <dbReference type="Proteomes" id="UP000036923"/>
    </source>
</evidence>
<comment type="similarity">
    <text evidence="7">Belongs to the binding-protein-dependent transport system permease family.</text>
</comment>
<evidence type="ECO:0000256" key="2">
    <source>
        <dbReference type="ARBA" id="ARBA00022448"/>
    </source>
</evidence>
<evidence type="ECO:0000256" key="3">
    <source>
        <dbReference type="ARBA" id="ARBA00022475"/>
    </source>
</evidence>
<feature type="transmembrane region" description="Helical" evidence="7">
    <location>
        <begin position="177"/>
        <end position="199"/>
    </location>
</feature>
<dbReference type="STRING" id="398512.Bccel_3296"/>
<dbReference type="GO" id="GO:0055085">
    <property type="term" value="P:transmembrane transport"/>
    <property type="evidence" value="ECO:0007669"/>
    <property type="project" value="InterPro"/>
</dbReference>
<dbReference type="PATRIC" id="fig|398512.5.peg.3454"/>
<dbReference type="eggNOG" id="COG4209">
    <property type="taxonomic scope" value="Bacteria"/>
</dbReference>
<dbReference type="InterPro" id="IPR000515">
    <property type="entry name" value="MetI-like"/>
</dbReference>
<evidence type="ECO:0000259" key="8">
    <source>
        <dbReference type="PROSITE" id="PS50928"/>
    </source>
</evidence>
<feature type="domain" description="ABC transmembrane type-1" evidence="8">
    <location>
        <begin position="131"/>
        <end position="346"/>
    </location>
</feature>
<keyword evidence="4 7" id="KW-0812">Transmembrane</keyword>
<evidence type="ECO:0000313" key="9">
    <source>
        <dbReference type="EMBL" id="KNY28025.1"/>
    </source>
</evidence>
<keyword evidence="2 7" id="KW-0813">Transport</keyword>
<gene>
    <name evidence="9" type="ORF">Bccel_3296</name>
</gene>
<protein>
    <submittedName>
        <fullName evidence="9">ABC-type transporter, integral membrane subunit</fullName>
    </submittedName>
</protein>
<keyword evidence="10" id="KW-1185">Reference proteome</keyword>
<feature type="transmembrane region" description="Helical" evidence="7">
    <location>
        <begin position="325"/>
        <end position="350"/>
    </location>
</feature>
<evidence type="ECO:0000256" key="4">
    <source>
        <dbReference type="ARBA" id="ARBA00022692"/>
    </source>
</evidence>
<evidence type="ECO:0000256" key="6">
    <source>
        <dbReference type="ARBA" id="ARBA00023136"/>
    </source>
</evidence>
<feature type="transmembrane region" description="Helical" evidence="7">
    <location>
        <begin position="272"/>
        <end position="293"/>
    </location>
</feature>
<keyword evidence="5 7" id="KW-1133">Transmembrane helix</keyword>
<dbReference type="GO" id="GO:0005886">
    <property type="term" value="C:plasma membrane"/>
    <property type="evidence" value="ECO:0007669"/>
    <property type="project" value="UniProtKB-SubCell"/>
</dbReference>
<comment type="caution">
    <text evidence="9">The sequence shown here is derived from an EMBL/GenBank/DDBJ whole genome shotgun (WGS) entry which is preliminary data.</text>
</comment>
<sequence>MVLVQFMVLSKMFCFCNIHYVKKFIAGLNEERNKKGDRNLMSEIATTTKIPAPAKTPKKKNIIYYLKKDWILYLMLLLPMAYFIIFKYIPMYGTIIAFKEYNPFEGVFKSPWIGFDAFKEIFGMSDFYKALRNTFMLNLFDLVMSFPAPIILAIIINEIKISWFKRTSQTLLYLPHFLSWVIIGGIVLQVFSPTTGIIPSLFKSMGLESIAFLTEKWNWLFTYTGVGVWQSAGWGMIIYLAAISGISPELYEAAEVDGAGRLRRIWHITLPALKPTIIVLLILNVGKIAMIGFDRPFIIGNPQVYDFSEVISTFVYKVGLQSYRYTIATAIGLFQSVVGMILILVTNFIAKKSGEQGIW</sequence>
<evidence type="ECO:0000256" key="7">
    <source>
        <dbReference type="RuleBase" id="RU363032"/>
    </source>
</evidence>
<name>A0A0L6JQQ5_9FIRM</name>
<feature type="transmembrane region" description="Helical" evidence="7">
    <location>
        <begin position="70"/>
        <end position="89"/>
    </location>
</feature>
<dbReference type="PANTHER" id="PTHR43227:SF11">
    <property type="entry name" value="BLL4140 PROTEIN"/>
    <property type="match status" value="1"/>
</dbReference>
<dbReference type="Pfam" id="PF00528">
    <property type="entry name" value="BPD_transp_1"/>
    <property type="match status" value="1"/>
</dbReference>
<evidence type="ECO:0000256" key="5">
    <source>
        <dbReference type="ARBA" id="ARBA00022989"/>
    </source>
</evidence>